<name>A0ABN6SFS5_9BIFI</name>
<reference evidence="1 2" key="1">
    <citation type="journal article" date="2023" name="Microbiol. Spectr.">
        <title>Symbiosis of Carpenter Bees with Uncharacterized Lactic Acid Bacteria Showing NAD Auxotrophy.</title>
        <authorList>
            <person name="Kawasaki S."/>
            <person name="Ozawa K."/>
            <person name="Mori T."/>
            <person name="Yamamoto A."/>
            <person name="Ito M."/>
            <person name="Ohkuma M."/>
            <person name="Sakamoto M."/>
            <person name="Matsutani M."/>
        </authorList>
    </citation>
    <scope>NUCLEOTIDE SEQUENCE [LARGE SCALE GENOMIC DNA]</scope>
    <source>
        <strain evidence="1 2">KimH</strain>
    </source>
</reference>
<accession>A0ABN6SFS5</accession>
<evidence type="ECO:0000313" key="1">
    <source>
        <dbReference type="EMBL" id="BDR54127.1"/>
    </source>
</evidence>
<gene>
    <name evidence="1" type="ORF">KIMH_02380</name>
</gene>
<protein>
    <submittedName>
        <fullName evidence="1">Uncharacterized protein</fullName>
    </submittedName>
</protein>
<dbReference type="Proteomes" id="UP001321748">
    <property type="component" value="Chromosome"/>
</dbReference>
<keyword evidence="2" id="KW-1185">Reference proteome</keyword>
<evidence type="ECO:0000313" key="2">
    <source>
        <dbReference type="Proteomes" id="UP001321748"/>
    </source>
</evidence>
<dbReference type="EMBL" id="AP026800">
    <property type="protein sequence ID" value="BDR54127.1"/>
    <property type="molecule type" value="Genomic_DNA"/>
</dbReference>
<sequence>MGELWLLWLSLLAVLWLTVALHRSILPILWLSLLWLLGLWRLTILLLAVLGLCSLHWLNWLLRLGLSESGRLTRAVLISLFPSGL</sequence>
<proteinExistence type="predicted"/>
<organism evidence="1 2">
    <name type="scientific">Bombiscardovia apis</name>
    <dbReference type="NCBI Taxonomy" id="2932182"/>
    <lineage>
        <taxon>Bacteria</taxon>
        <taxon>Bacillati</taxon>
        <taxon>Actinomycetota</taxon>
        <taxon>Actinomycetes</taxon>
        <taxon>Bifidobacteriales</taxon>
        <taxon>Bifidobacteriaceae</taxon>
        <taxon>Bombiscardovia</taxon>
    </lineage>
</organism>